<protein>
    <submittedName>
        <fullName evidence="1">Uncharacterized protein</fullName>
    </submittedName>
</protein>
<gene>
    <name evidence="1" type="ORF">L1987_03932</name>
</gene>
<accession>A0ACB9KC30</accession>
<dbReference type="EMBL" id="CM042018">
    <property type="protein sequence ID" value="KAI3829804.1"/>
    <property type="molecule type" value="Genomic_DNA"/>
</dbReference>
<reference evidence="1 2" key="2">
    <citation type="journal article" date="2022" name="Mol. Ecol. Resour.">
        <title>The genomes of chicory, endive, great burdock and yacon provide insights into Asteraceae paleo-polyploidization history and plant inulin production.</title>
        <authorList>
            <person name="Fan W."/>
            <person name="Wang S."/>
            <person name="Wang H."/>
            <person name="Wang A."/>
            <person name="Jiang F."/>
            <person name="Liu H."/>
            <person name="Zhao H."/>
            <person name="Xu D."/>
            <person name="Zhang Y."/>
        </authorList>
    </citation>
    <scope>NUCLEOTIDE SEQUENCE [LARGE SCALE GENOMIC DNA]</scope>
    <source>
        <strain evidence="2">cv. Yunnan</strain>
        <tissue evidence="1">Leaves</tissue>
    </source>
</reference>
<reference evidence="2" key="1">
    <citation type="journal article" date="2022" name="Mol. Ecol. Resour.">
        <title>The genomes of chicory, endive, great burdock and yacon provide insights into Asteraceae palaeo-polyploidization history and plant inulin production.</title>
        <authorList>
            <person name="Fan W."/>
            <person name="Wang S."/>
            <person name="Wang H."/>
            <person name="Wang A."/>
            <person name="Jiang F."/>
            <person name="Liu H."/>
            <person name="Zhao H."/>
            <person name="Xu D."/>
            <person name="Zhang Y."/>
        </authorList>
    </citation>
    <scope>NUCLEOTIDE SEQUENCE [LARGE SCALE GENOMIC DNA]</scope>
    <source>
        <strain evidence="2">cv. Yunnan</strain>
    </source>
</reference>
<organism evidence="1 2">
    <name type="scientific">Smallanthus sonchifolius</name>
    <dbReference type="NCBI Taxonomy" id="185202"/>
    <lineage>
        <taxon>Eukaryota</taxon>
        <taxon>Viridiplantae</taxon>
        <taxon>Streptophyta</taxon>
        <taxon>Embryophyta</taxon>
        <taxon>Tracheophyta</taxon>
        <taxon>Spermatophyta</taxon>
        <taxon>Magnoliopsida</taxon>
        <taxon>eudicotyledons</taxon>
        <taxon>Gunneridae</taxon>
        <taxon>Pentapetalae</taxon>
        <taxon>asterids</taxon>
        <taxon>campanulids</taxon>
        <taxon>Asterales</taxon>
        <taxon>Asteraceae</taxon>
        <taxon>Asteroideae</taxon>
        <taxon>Heliantheae alliance</taxon>
        <taxon>Millerieae</taxon>
        <taxon>Smallanthus</taxon>
    </lineage>
</organism>
<proteinExistence type="predicted"/>
<sequence>MQNLQINHPNQPPNSGAGPRGPVLPFGPSRPEPPSPGAVPRGAVSSPTGPAQGTLPPFMAPNRAPGGGGPPPTLASRPMASGPLPSSTTSAPGPRPCPFAGPPNVGGCPVGMVVSRPCMGTAVHGSNLQIVW</sequence>
<evidence type="ECO:0000313" key="2">
    <source>
        <dbReference type="Proteomes" id="UP001056120"/>
    </source>
</evidence>
<name>A0ACB9KC30_9ASTR</name>
<keyword evidence="2" id="KW-1185">Reference proteome</keyword>
<evidence type="ECO:0000313" key="1">
    <source>
        <dbReference type="EMBL" id="KAI3829804.1"/>
    </source>
</evidence>
<dbReference type="Proteomes" id="UP001056120">
    <property type="component" value="Linkage Group LG01"/>
</dbReference>
<comment type="caution">
    <text evidence="1">The sequence shown here is derived from an EMBL/GenBank/DDBJ whole genome shotgun (WGS) entry which is preliminary data.</text>
</comment>